<keyword evidence="7 8" id="KW-0472">Membrane</keyword>
<dbReference type="InterPro" id="IPR026046">
    <property type="entry name" value="UBIAD1"/>
</dbReference>
<feature type="transmembrane region" description="Helical" evidence="8">
    <location>
        <begin position="149"/>
        <end position="167"/>
    </location>
</feature>
<dbReference type="PANTHER" id="PTHR13929">
    <property type="entry name" value="1,4-DIHYDROXY-2-NAPHTHOATE OCTAPRENYLTRANSFERASE"/>
    <property type="match status" value="1"/>
</dbReference>
<protein>
    <recommendedName>
        <fullName evidence="8 9">1,4-dihydroxy-2-naphthoate octaprenyltransferase</fullName>
        <shortName evidence="8">DHNA-octaprenyltransferase</shortName>
        <ecNumber evidence="8 9">2.5.1.74</ecNumber>
    </recommendedName>
</protein>
<evidence type="ECO:0000256" key="8">
    <source>
        <dbReference type="HAMAP-Rule" id="MF_01937"/>
    </source>
</evidence>
<evidence type="ECO:0000256" key="9">
    <source>
        <dbReference type="NCBIfam" id="TIGR00751"/>
    </source>
</evidence>
<dbReference type="InterPro" id="IPR000537">
    <property type="entry name" value="UbiA_prenyltransferase"/>
</dbReference>
<dbReference type="PIRSF" id="PIRSF005355">
    <property type="entry name" value="UBIAD1"/>
    <property type="match status" value="1"/>
</dbReference>
<dbReference type="GO" id="GO:0009234">
    <property type="term" value="P:menaquinone biosynthetic process"/>
    <property type="evidence" value="ECO:0007669"/>
    <property type="project" value="UniProtKB-UniRule"/>
</dbReference>
<evidence type="ECO:0000256" key="7">
    <source>
        <dbReference type="ARBA" id="ARBA00023136"/>
    </source>
</evidence>
<comment type="pathway">
    <text evidence="8">Quinol/quinone metabolism; menaquinone biosynthesis; menaquinol from 1,4-dihydroxy-2-naphthoate: step 1/2.</text>
</comment>
<feature type="transmembrane region" description="Helical" evidence="8">
    <location>
        <begin position="97"/>
        <end position="114"/>
    </location>
</feature>
<dbReference type="AlphaFoldDB" id="Q1MQB4"/>
<dbReference type="GO" id="GO:0005886">
    <property type="term" value="C:plasma membrane"/>
    <property type="evidence" value="ECO:0007669"/>
    <property type="project" value="UniProtKB-UniRule"/>
</dbReference>
<comment type="function">
    <text evidence="8">Conversion of 1,4-dihydroxy-2-naphthoate (DHNA) to demethylmenaquinone (DMK).</text>
</comment>
<keyword evidence="2 8" id="KW-0474">Menaquinone biosynthesis</keyword>
<dbReference type="HAMAP" id="MF_01937">
    <property type="entry name" value="MenA_1"/>
    <property type="match status" value="1"/>
</dbReference>
<feature type="transmembrane region" description="Helical" evidence="8">
    <location>
        <begin position="173"/>
        <end position="192"/>
    </location>
</feature>
<dbReference type="OrthoDB" id="9767568at2"/>
<evidence type="ECO:0000256" key="4">
    <source>
        <dbReference type="ARBA" id="ARBA00022679"/>
    </source>
</evidence>
<evidence type="ECO:0000256" key="2">
    <source>
        <dbReference type="ARBA" id="ARBA00022428"/>
    </source>
</evidence>
<dbReference type="GO" id="GO:0042371">
    <property type="term" value="P:vitamin K biosynthetic process"/>
    <property type="evidence" value="ECO:0007669"/>
    <property type="project" value="TreeGrafter"/>
</dbReference>
<keyword evidence="5 8" id="KW-0812">Transmembrane</keyword>
<dbReference type="Proteomes" id="UP000002430">
    <property type="component" value="Chromosome"/>
</dbReference>
<gene>
    <name evidence="8 10" type="primary">menA</name>
    <name evidence="10" type="ordered locus">LI0759</name>
</gene>
<dbReference type="EC" id="2.5.1.74" evidence="8 9"/>
<keyword evidence="6 8" id="KW-1133">Transmembrane helix</keyword>
<dbReference type="eggNOG" id="COG1575">
    <property type="taxonomic scope" value="Bacteria"/>
</dbReference>
<accession>Q1MQB4</accession>
<reference evidence="10 11" key="1">
    <citation type="submission" date="2005-11" db="EMBL/GenBank/DDBJ databases">
        <title>The complete genome sequence of Lawsonia intracellularis: the causative agent of proliferative enteropathy.</title>
        <authorList>
            <person name="Kaur K."/>
            <person name="Zhang Q."/>
            <person name="Beckler D."/>
            <person name="Munir S."/>
            <person name="Li L."/>
            <person name="Kinsley K."/>
            <person name="Herron L."/>
            <person name="Peterson A."/>
            <person name="May B."/>
            <person name="Singh S."/>
            <person name="Gebhart C."/>
            <person name="Kapur V."/>
        </authorList>
    </citation>
    <scope>NUCLEOTIDE SEQUENCE [LARGE SCALE GENOMIC DNA]</scope>
    <source>
        <strain evidence="10 11">PHE/MN1-00</strain>
    </source>
</reference>
<dbReference type="KEGG" id="lip:LI0759"/>
<name>Q1MQB4_LAWIP</name>
<dbReference type="NCBIfam" id="TIGR00751">
    <property type="entry name" value="menA"/>
    <property type="match status" value="1"/>
</dbReference>
<comment type="similarity">
    <text evidence="8">Belongs to the MenA family. Type 1 subfamily.</text>
</comment>
<proteinExistence type="inferred from homology"/>
<organism evidence="10 11">
    <name type="scientific">Lawsonia intracellularis (strain PHE/MN1-00)</name>
    <dbReference type="NCBI Taxonomy" id="363253"/>
    <lineage>
        <taxon>Bacteria</taxon>
        <taxon>Pseudomonadati</taxon>
        <taxon>Thermodesulfobacteriota</taxon>
        <taxon>Desulfovibrionia</taxon>
        <taxon>Desulfovibrionales</taxon>
        <taxon>Desulfovibrionaceae</taxon>
        <taxon>Lawsonia</taxon>
    </lineage>
</organism>
<evidence type="ECO:0000256" key="3">
    <source>
        <dbReference type="ARBA" id="ARBA00022475"/>
    </source>
</evidence>
<dbReference type="UniPathway" id="UPA00079">
    <property type="reaction ID" value="UER00168"/>
</dbReference>
<evidence type="ECO:0000313" key="10">
    <source>
        <dbReference type="EMBL" id="CAJ54813.1"/>
    </source>
</evidence>
<evidence type="ECO:0000256" key="1">
    <source>
        <dbReference type="ARBA" id="ARBA00004141"/>
    </source>
</evidence>
<feature type="transmembrane region" description="Helical" evidence="8">
    <location>
        <begin position="38"/>
        <end position="55"/>
    </location>
</feature>
<keyword evidence="3 8" id="KW-1003">Cell membrane</keyword>
<evidence type="ECO:0000256" key="5">
    <source>
        <dbReference type="ARBA" id="ARBA00022692"/>
    </source>
</evidence>
<dbReference type="Pfam" id="PF01040">
    <property type="entry name" value="UbiA"/>
    <property type="match status" value="1"/>
</dbReference>
<comment type="subcellular location">
    <subcellularLocation>
        <location evidence="1">Membrane</location>
        <topology evidence="1">Multi-pass membrane protein</topology>
    </subcellularLocation>
</comment>
<dbReference type="GO" id="GO:0046428">
    <property type="term" value="F:1,4-dihydroxy-2-naphthoate polyprenyltransferase activity"/>
    <property type="evidence" value="ECO:0007669"/>
    <property type="project" value="UniProtKB-UniRule"/>
</dbReference>
<keyword evidence="4 8" id="KW-0808">Transferase</keyword>
<evidence type="ECO:0000256" key="6">
    <source>
        <dbReference type="ARBA" id="ARBA00022989"/>
    </source>
</evidence>
<keyword evidence="11" id="KW-1185">Reference proteome</keyword>
<dbReference type="InterPro" id="IPR004657">
    <property type="entry name" value="MenA"/>
</dbReference>
<dbReference type="EMBL" id="AM180252">
    <property type="protein sequence ID" value="CAJ54813.1"/>
    <property type="molecule type" value="Genomic_DNA"/>
</dbReference>
<dbReference type="STRING" id="363253.LI0759"/>
<comment type="catalytic activity">
    <reaction evidence="8">
        <text>an all-trans-polyprenyl diphosphate + 1,4-dihydroxy-2-naphthoate + H(+) = a 2-demethylmenaquinol + CO2 + diphosphate</text>
        <dbReference type="Rhea" id="RHEA:26478"/>
        <dbReference type="Rhea" id="RHEA-COMP:9563"/>
        <dbReference type="Rhea" id="RHEA-COMP:9564"/>
        <dbReference type="ChEBI" id="CHEBI:11173"/>
        <dbReference type="ChEBI" id="CHEBI:15378"/>
        <dbReference type="ChEBI" id="CHEBI:16526"/>
        <dbReference type="ChEBI" id="CHEBI:33019"/>
        <dbReference type="ChEBI" id="CHEBI:55437"/>
        <dbReference type="ChEBI" id="CHEBI:58914"/>
        <dbReference type="EC" id="2.5.1.74"/>
    </reaction>
</comment>
<dbReference type="PANTHER" id="PTHR13929:SF0">
    <property type="entry name" value="UBIA PRENYLTRANSFERASE DOMAIN-CONTAINING PROTEIN 1"/>
    <property type="match status" value="1"/>
</dbReference>
<dbReference type="CDD" id="cd13962">
    <property type="entry name" value="PT_UbiA_UBIAD1"/>
    <property type="match status" value="1"/>
</dbReference>
<feature type="transmembrane region" description="Helical" evidence="8">
    <location>
        <begin position="282"/>
        <end position="303"/>
    </location>
</feature>
<dbReference type="HOGENOM" id="CLU_043611_0_2_7"/>
<evidence type="ECO:0000313" key="11">
    <source>
        <dbReference type="Proteomes" id="UP000002430"/>
    </source>
</evidence>
<dbReference type="RefSeq" id="WP_011526842.1">
    <property type="nucleotide sequence ID" value="NC_008011.1"/>
</dbReference>
<feature type="transmembrane region" description="Helical" evidence="8">
    <location>
        <begin position="224"/>
        <end position="252"/>
    </location>
</feature>
<sequence length="304" mass="33278">MLYTWIIATRPWSFTAALIPISLGTALAWSGTVKTPGVPFHFFCFLLILLSGLLLQAGTNLLNTYGDFISGVDTLDSAVTCPQLVRGILLPEKVKQVGIALLVLSVILGLILYLLSGWPILLFGVIGLIGSATYTTGSSPYKYKGLGPIFVFFLMGPCMVLPAYYVQADVLTWSSFFASLPISFLVTAIMHANDLRDIQHDKLANISTVAIWLELKSSLVLYRILCLGAFVSLIFVVAFGLVPITGILPLALTPYLNSKLKRLRASEIDNELIVLEGWTAQFHFLFGVFYVVGVLLWGIIQVIL</sequence>